<evidence type="ECO:0000313" key="2">
    <source>
        <dbReference type="EMBL" id="CAL5224571.1"/>
    </source>
</evidence>
<keyword evidence="3" id="KW-1185">Reference proteome</keyword>
<gene>
    <name evidence="2" type="primary">g7277</name>
    <name evidence="2" type="ORF">VP750_LOCUS6230</name>
</gene>
<evidence type="ECO:0000313" key="3">
    <source>
        <dbReference type="Proteomes" id="UP001497392"/>
    </source>
</evidence>
<protein>
    <submittedName>
        <fullName evidence="2">G7277 protein</fullName>
    </submittedName>
</protein>
<feature type="region of interest" description="Disordered" evidence="1">
    <location>
        <begin position="349"/>
        <end position="394"/>
    </location>
</feature>
<reference evidence="2 3" key="1">
    <citation type="submission" date="2024-06" db="EMBL/GenBank/DDBJ databases">
        <authorList>
            <person name="Kraege A."/>
            <person name="Thomma B."/>
        </authorList>
    </citation>
    <scope>NUCLEOTIDE SEQUENCE [LARGE SCALE GENOMIC DNA]</scope>
</reference>
<accession>A0ABP1FZW0</accession>
<sequence length="394" mass="43702">MDRDLDNKIKAADEAITKQDNRIVASCKRYKEAKVAGRQRDIAHLEKTLLRNVKHLLYLVGKLSYLRRKREGGVSHKEENVPSAARVQKLQAVLQDKWREGPLHIPASDPPEATVVELLRRIPLDHSGLADGNELYTPCCYSEKELPQLPPELKASFSLGLTIEWEEEKPEEMRYIALGWLSELLGLDGTIVIPVHDCEPWMKANFPDEHASMDPTGIDFLIAIDVPPVAELACQKEPTKPEQLQEILKYVIGAYQLNPVSRVGTYGVLGLWAKAVMQALALNCMARKCGATWWIPVLSGDLNRILVLHLAEYQEELHAAIQTDPQALEEAVCFMRALLGNVKDLAEPCMGPPSGETNKEAAAGPQGGQGSGAGPLPEATTMVEEHQKKRPRQL</sequence>
<comment type="caution">
    <text evidence="2">The sequence shown here is derived from an EMBL/GenBank/DDBJ whole genome shotgun (WGS) entry which is preliminary data.</text>
</comment>
<organism evidence="2 3">
    <name type="scientific">Coccomyxa viridis</name>
    <dbReference type="NCBI Taxonomy" id="1274662"/>
    <lineage>
        <taxon>Eukaryota</taxon>
        <taxon>Viridiplantae</taxon>
        <taxon>Chlorophyta</taxon>
        <taxon>core chlorophytes</taxon>
        <taxon>Trebouxiophyceae</taxon>
        <taxon>Trebouxiophyceae incertae sedis</taxon>
        <taxon>Coccomyxaceae</taxon>
        <taxon>Coccomyxa</taxon>
    </lineage>
</organism>
<dbReference type="Proteomes" id="UP001497392">
    <property type="component" value="Unassembled WGS sequence"/>
</dbReference>
<proteinExistence type="predicted"/>
<evidence type="ECO:0000256" key="1">
    <source>
        <dbReference type="SAM" id="MobiDB-lite"/>
    </source>
</evidence>
<dbReference type="EMBL" id="CAXHTA020000011">
    <property type="protein sequence ID" value="CAL5224571.1"/>
    <property type="molecule type" value="Genomic_DNA"/>
</dbReference>
<name>A0ABP1FZW0_9CHLO</name>